<evidence type="ECO:0000313" key="4">
    <source>
        <dbReference type="Proteomes" id="UP000789941"/>
    </source>
</evidence>
<comment type="caution">
    <text evidence="3">The sequence shown here is derived from an EMBL/GenBank/DDBJ whole genome shotgun (WGS) entry which is preliminary data.</text>
</comment>
<keyword evidence="1" id="KW-0812">Transmembrane</keyword>
<dbReference type="AlphaFoldDB" id="A0A5E4LR03"/>
<protein>
    <recommendedName>
        <fullName evidence="2">Inner membrane protein YgaP-like transmembrane domain-containing protein</fullName>
    </recommendedName>
</protein>
<proteinExistence type="predicted"/>
<gene>
    <name evidence="3" type="ORF">LFW2832_00032</name>
</gene>
<keyword evidence="1" id="KW-0472">Membrane</keyword>
<evidence type="ECO:0000259" key="2">
    <source>
        <dbReference type="Pfam" id="PF11127"/>
    </source>
</evidence>
<feature type="domain" description="Inner membrane protein YgaP-like transmembrane" evidence="2">
    <location>
        <begin position="5"/>
        <end position="68"/>
    </location>
</feature>
<dbReference type="Pfam" id="PF11127">
    <property type="entry name" value="YgaP-like_TM"/>
    <property type="match status" value="1"/>
</dbReference>
<feature type="transmembrane region" description="Helical" evidence="1">
    <location>
        <begin position="14"/>
        <end position="31"/>
    </location>
</feature>
<feature type="transmembrane region" description="Helical" evidence="1">
    <location>
        <begin position="37"/>
        <end position="61"/>
    </location>
</feature>
<reference evidence="3 4" key="1">
    <citation type="submission" date="2019-08" db="EMBL/GenBank/DDBJ databases">
        <authorList>
            <person name="Vazquez-Campos X."/>
        </authorList>
    </citation>
    <scope>NUCLEOTIDE SEQUENCE [LARGE SCALE GENOMIC DNA]</scope>
    <source>
        <strain evidence="3">LFW-283_2</strain>
    </source>
</reference>
<sequence>MKIGEKNVGKVDKMIRVVLGLGLVIGGYMFFVPLLSYVVMLAGAVLTVTGFLGTCTLYTILGINTLGKK</sequence>
<dbReference type="InterPro" id="IPR021309">
    <property type="entry name" value="YgaP-like_TM"/>
</dbReference>
<evidence type="ECO:0000256" key="1">
    <source>
        <dbReference type="SAM" id="Phobius"/>
    </source>
</evidence>
<dbReference type="EMBL" id="CABMJJ010000001">
    <property type="protein sequence ID" value="VVC02492.1"/>
    <property type="molecule type" value="Genomic_DNA"/>
</dbReference>
<keyword evidence="1" id="KW-1133">Transmembrane helix</keyword>
<dbReference type="Proteomes" id="UP000789941">
    <property type="component" value="Unassembled WGS sequence"/>
</dbReference>
<accession>A0A5E4LR03</accession>
<evidence type="ECO:0000313" key="3">
    <source>
        <dbReference type="EMBL" id="VVC02492.1"/>
    </source>
</evidence>
<organism evidence="3 4">
    <name type="scientific">Candidatus Bilamarchaeum dharawalense</name>
    <dbReference type="NCBI Taxonomy" id="2885759"/>
    <lineage>
        <taxon>Archaea</taxon>
        <taxon>Candidatus Micrarchaeota</taxon>
        <taxon>Candidatus Micrarchaeia</taxon>
        <taxon>Candidatus Anstonellales</taxon>
        <taxon>Candidatus Bilamarchaeaceae</taxon>
        <taxon>Candidatus Bilamarchaeum</taxon>
    </lineage>
</organism>
<name>A0A5E4LR03_9ARCH</name>